<dbReference type="PROSITE" id="PS00565">
    <property type="entry name" value="ARGININOSUCCIN_SYN_2"/>
    <property type="match status" value="1"/>
</dbReference>
<dbReference type="FunFam" id="3.40.50.620:FF:000019">
    <property type="entry name" value="Argininosuccinate synthase"/>
    <property type="match status" value="1"/>
</dbReference>
<comment type="catalytic activity">
    <reaction evidence="10">
        <text>L-citrulline + L-aspartate + ATP = 2-(N(omega)-L-arginino)succinate + AMP + diphosphate + H(+)</text>
        <dbReference type="Rhea" id="RHEA:10932"/>
        <dbReference type="ChEBI" id="CHEBI:15378"/>
        <dbReference type="ChEBI" id="CHEBI:29991"/>
        <dbReference type="ChEBI" id="CHEBI:30616"/>
        <dbReference type="ChEBI" id="CHEBI:33019"/>
        <dbReference type="ChEBI" id="CHEBI:57472"/>
        <dbReference type="ChEBI" id="CHEBI:57743"/>
        <dbReference type="ChEBI" id="CHEBI:456215"/>
        <dbReference type="EC" id="6.3.4.5"/>
    </reaction>
</comment>
<evidence type="ECO:0000256" key="8">
    <source>
        <dbReference type="ARBA" id="ARBA00022741"/>
    </source>
</evidence>
<feature type="binding site" evidence="10">
    <location>
        <begin position="10"/>
        <end position="18"/>
    </location>
    <ligand>
        <name>ATP</name>
        <dbReference type="ChEBI" id="CHEBI:30616"/>
    </ligand>
</feature>
<dbReference type="InterPro" id="IPR001518">
    <property type="entry name" value="Arginosuc_synth"/>
</dbReference>
<feature type="binding site" evidence="10">
    <location>
        <position position="37"/>
    </location>
    <ligand>
        <name>ATP</name>
        <dbReference type="ChEBI" id="CHEBI:30616"/>
    </ligand>
</feature>
<feature type="binding site" evidence="10">
    <location>
        <position position="125"/>
    </location>
    <ligand>
        <name>L-aspartate</name>
        <dbReference type="ChEBI" id="CHEBI:29991"/>
    </ligand>
</feature>
<dbReference type="CDD" id="cd01999">
    <property type="entry name" value="ASS"/>
    <property type="match status" value="1"/>
</dbReference>
<dbReference type="GO" id="GO:0000050">
    <property type="term" value="P:urea cycle"/>
    <property type="evidence" value="ECO:0007669"/>
    <property type="project" value="TreeGrafter"/>
</dbReference>
<feature type="binding site" evidence="10">
    <location>
        <position position="179"/>
    </location>
    <ligand>
        <name>L-citrulline</name>
        <dbReference type="ChEBI" id="CHEBI:57743"/>
    </ligand>
</feature>
<evidence type="ECO:0000259" key="12">
    <source>
        <dbReference type="Pfam" id="PF20979"/>
    </source>
</evidence>
<feature type="binding site" evidence="10">
    <location>
        <position position="264"/>
    </location>
    <ligand>
        <name>L-citrulline</name>
        <dbReference type="ChEBI" id="CHEBI:57743"/>
    </ligand>
</feature>
<name>A0A1F6TWS4_9PROT</name>
<evidence type="ECO:0000256" key="10">
    <source>
        <dbReference type="HAMAP-Rule" id="MF_00005"/>
    </source>
</evidence>
<comment type="caution">
    <text evidence="13">The sequence shown here is derived from an EMBL/GenBank/DDBJ whole genome shotgun (WGS) entry which is preliminary data.</text>
</comment>
<keyword evidence="8 10" id="KW-0547">Nucleotide-binding</keyword>
<dbReference type="InterPro" id="IPR023434">
    <property type="entry name" value="Arginosuc_synth_type_1_subfam"/>
</dbReference>
<keyword evidence="9 10" id="KW-0067">ATP-binding</keyword>
<comment type="pathway">
    <text evidence="1 10">Amino-acid biosynthesis; L-arginine biosynthesis; L-arginine from L-ornithine and carbamoyl phosphate: step 2/3.</text>
</comment>
<evidence type="ECO:0000256" key="3">
    <source>
        <dbReference type="ARBA" id="ARBA00012286"/>
    </source>
</evidence>
<dbReference type="GO" id="GO:0005737">
    <property type="term" value="C:cytoplasm"/>
    <property type="evidence" value="ECO:0007669"/>
    <property type="project" value="UniProtKB-SubCell"/>
</dbReference>
<organism evidence="13 14">
    <name type="scientific">Candidatus Muproteobacteria bacterium RIFCSPLOWO2_01_FULL_60_18</name>
    <dbReference type="NCBI Taxonomy" id="1817768"/>
    <lineage>
        <taxon>Bacteria</taxon>
        <taxon>Pseudomonadati</taxon>
        <taxon>Pseudomonadota</taxon>
        <taxon>Candidatus Muproteobacteria</taxon>
    </lineage>
</organism>
<dbReference type="InterPro" id="IPR048267">
    <property type="entry name" value="Arginosuc_syn_N"/>
</dbReference>
<keyword evidence="4 10" id="KW-0963">Cytoplasm</keyword>
<dbReference type="Pfam" id="PF20979">
    <property type="entry name" value="Arginosuc_syn_C"/>
    <property type="match status" value="1"/>
</dbReference>
<proteinExistence type="inferred from homology"/>
<dbReference type="Gene3D" id="3.40.50.620">
    <property type="entry name" value="HUPs"/>
    <property type="match status" value="1"/>
</dbReference>
<dbReference type="PROSITE" id="PS00564">
    <property type="entry name" value="ARGININOSUCCIN_SYN_1"/>
    <property type="match status" value="1"/>
</dbReference>
<dbReference type="PANTHER" id="PTHR11587">
    <property type="entry name" value="ARGININOSUCCINATE SYNTHASE"/>
    <property type="match status" value="1"/>
</dbReference>
<evidence type="ECO:0000256" key="4">
    <source>
        <dbReference type="ARBA" id="ARBA00022490"/>
    </source>
</evidence>
<dbReference type="GO" id="GO:0006526">
    <property type="term" value="P:L-arginine biosynthetic process"/>
    <property type="evidence" value="ECO:0007669"/>
    <property type="project" value="UniProtKB-UniRule"/>
</dbReference>
<dbReference type="Gene3D" id="1.20.5.470">
    <property type="entry name" value="Single helix bin"/>
    <property type="match status" value="1"/>
</dbReference>
<dbReference type="PANTHER" id="PTHR11587:SF2">
    <property type="entry name" value="ARGININOSUCCINATE SYNTHASE"/>
    <property type="match status" value="1"/>
</dbReference>
<feature type="binding site" evidence="10">
    <location>
        <position position="128"/>
    </location>
    <ligand>
        <name>L-citrulline</name>
        <dbReference type="ChEBI" id="CHEBI:57743"/>
    </ligand>
</feature>
<feature type="binding site" evidence="10">
    <location>
        <position position="188"/>
    </location>
    <ligand>
        <name>L-citrulline</name>
        <dbReference type="ChEBI" id="CHEBI:57743"/>
    </ligand>
</feature>
<dbReference type="HAMAP" id="MF_00005">
    <property type="entry name" value="Arg_succ_synth_type1"/>
    <property type="match status" value="1"/>
</dbReference>
<dbReference type="Pfam" id="PF00764">
    <property type="entry name" value="Arginosuc_synth"/>
    <property type="match status" value="1"/>
</dbReference>
<dbReference type="InterPro" id="IPR024074">
    <property type="entry name" value="AS_cat/multimer_dom_body"/>
</dbReference>
<dbReference type="SUPFAM" id="SSF69864">
    <property type="entry name" value="Argininosuccinate synthetase, C-terminal domain"/>
    <property type="match status" value="1"/>
</dbReference>
<comment type="subcellular location">
    <subcellularLocation>
        <location evidence="10">Cytoplasm</location>
    </subcellularLocation>
</comment>
<dbReference type="GO" id="GO:0004055">
    <property type="term" value="F:argininosuccinate synthase activity"/>
    <property type="evidence" value="ECO:0007669"/>
    <property type="project" value="UniProtKB-UniRule"/>
</dbReference>
<dbReference type="EMBL" id="MFTC01000094">
    <property type="protein sequence ID" value="OGI49598.1"/>
    <property type="molecule type" value="Genomic_DNA"/>
</dbReference>
<keyword evidence="7 10" id="KW-0028">Amino-acid biosynthesis</keyword>
<sequence length="405" mass="45587">MPKIKKVVLAYSGGLDTSVILRWLEETYGCEVVTFTADIGQGEELEPARVKARKMGVKEIFIDDLKEEFVRDFVFPMFRANTLYEGEYLLGTSIARPLIAKRQIEIANKIGADAVAHGATGKGNDQVRFELGYYALRPDIRIIAPWREWDLTSREKLMAYSAKRDIPVEMKRGKKSPYSMDANLLHISYEGGILEDPWKEPEASMWRWSVSPEKAPNKPTYIELTYKGGDIVAINGKAMSPATMLATLNKIGGANGIGRTDIVENRYVGMKSRGAYETPGGTIMLKAHRAIESITLDREVAHLKDDLMPRYAALIYNGYWWSPERRMLQQMIDASQATVNGVVRLKLYKGNVTVVGRKSDSDSLFDATIATFEEDKGAYDQKDAEGFIKLNALRLRIAAKRRKKK</sequence>
<feature type="binding site" evidence="10">
    <location>
        <position position="124"/>
    </location>
    <ligand>
        <name>L-citrulline</name>
        <dbReference type="ChEBI" id="CHEBI:57743"/>
    </ligand>
</feature>
<comment type="subunit">
    <text evidence="2 10">Homotetramer.</text>
</comment>
<keyword evidence="5 10" id="KW-0055">Arginine biosynthesis</keyword>
<gene>
    <name evidence="10" type="primary">argG</name>
    <name evidence="13" type="ORF">A3A87_05235</name>
</gene>
<dbReference type="NCBIfam" id="NF001770">
    <property type="entry name" value="PRK00509.1"/>
    <property type="match status" value="1"/>
</dbReference>
<dbReference type="InterPro" id="IPR014729">
    <property type="entry name" value="Rossmann-like_a/b/a_fold"/>
</dbReference>
<feature type="domain" description="Arginosuccinate synthase-like N-terminal" evidence="11">
    <location>
        <begin position="6"/>
        <end position="167"/>
    </location>
</feature>
<evidence type="ECO:0000256" key="1">
    <source>
        <dbReference type="ARBA" id="ARBA00004967"/>
    </source>
</evidence>
<evidence type="ECO:0000256" key="5">
    <source>
        <dbReference type="ARBA" id="ARBA00022571"/>
    </source>
</evidence>
<dbReference type="AlphaFoldDB" id="A0A1F6TWS4"/>
<protein>
    <recommendedName>
        <fullName evidence="3 10">Argininosuccinate synthase</fullName>
        <ecNumber evidence="3 10">6.3.4.5</ecNumber>
    </recommendedName>
    <alternativeName>
        <fullName evidence="10">Citrulline--aspartate ligase</fullName>
    </alternativeName>
</protein>
<feature type="binding site" evidence="10">
    <location>
        <position position="88"/>
    </location>
    <ligand>
        <name>L-citrulline</name>
        <dbReference type="ChEBI" id="CHEBI:57743"/>
    </ligand>
</feature>
<feature type="binding site" evidence="10">
    <location>
        <position position="124"/>
    </location>
    <ligand>
        <name>L-aspartate</name>
        <dbReference type="ChEBI" id="CHEBI:29991"/>
    </ligand>
</feature>
<dbReference type="FunFam" id="3.90.1260.10:FF:000007">
    <property type="entry name" value="Argininosuccinate synthase"/>
    <property type="match status" value="1"/>
</dbReference>
<dbReference type="GO" id="GO:0000053">
    <property type="term" value="P:argininosuccinate metabolic process"/>
    <property type="evidence" value="ECO:0007669"/>
    <property type="project" value="TreeGrafter"/>
</dbReference>
<dbReference type="InterPro" id="IPR048268">
    <property type="entry name" value="Arginosuc_syn_C"/>
</dbReference>
<dbReference type="EC" id="6.3.4.5" evidence="3 10"/>
<evidence type="ECO:0000256" key="6">
    <source>
        <dbReference type="ARBA" id="ARBA00022598"/>
    </source>
</evidence>
<dbReference type="GO" id="GO:0005524">
    <property type="term" value="F:ATP binding"/>
    <property type="evidence" value="ECO:0007669"/>
    <property type="project" value="UniProtKB-UniRule"/>
</dbReference>
<evidence type="ECO:0000256" key="2">
    <source>
        <dbReference type="ARBA" id="ARBA00011881"/>
    </source>
</evidence>
<feature type="binding site" evidence="10">
    <location>
        <position position="120"/>
    </location>
    <ligand>
        <name>L-aspartate</name>
        <dbReference type="ChEBI" id="CHEBI:29991"/>
    </ligand>
</feature>
<evidence type="ECO:0000256" key="7">
    <source>
        <dbReference type="ARBA" id="ARBA00022605"/>
    </source>
</evidence>
<dbReference type="Gene3D" id="3.90.1260.10">
    <property type="entry name" value="Argininosuccinate synthetase, chain A, domain 2"/>
    <property type="match status" value="1"/>
</dbReference>
<reference evidence="13 14" key="1">
    <citation type="journal article" date="2016" name="Nat. Commun.">
        <title>Thousands of microbial genomes shed light on interconnected biogeochemical processes in an aquifer system.</title>
        <authorList>
            <person name="Anantharaman K."/>
            <person name="Brown C.T."/>
            <person name="Hug L.A."/>
            <person name="Sharon I."/>
            <person name="Castelle C.J."/>
            <person name="Probst A.J."/>
            <person name="Thomas B.C."/>
            <person name="Singh A."/>
            <person name="Wilkins M.J."/>
            <person name="Karaoz U."/>
            <person name="Brodie E.L."/>
            <person name="Williams K.H."/>
            <person name="Hubbard S.S."/>
            <person name="Banfield J.F."/>
        </authorList>
    </citation>
    <scope>NUCLEOTIDE SEQUENCE [LARGE SCALE GENOMIC DNA]</scope>
</reference>
<dbReference type="SUPFAM" id="SSF52402">
    <property type="entry name" value="Adenine nucleotide alpha hydrolases-like"/>
    <property type="match status" value="1"/>
</dbReference>
<evidence type="ECO:0000259" key="11">
    <source>
        <dbReference type="Pfam" id="PF00764"/>
    </source>
</evidence>
<evidence type="ECO:0000256" key="9">
    <source>
        <dbReference type="ARBA" id="ARBA00022840"/>
    </source>
</evidence>
<dbReference type="UniPathway" id="UPA00068">
    <property type="reaction ID" value="UER00113"/>
</dbReference>
<dbReference type="NCBIfam" id="TIGR00032">
    <property type="entry name" value="argG"/>
    <property type="match status" value="1"/>
</dbReference>
<dbReference type="Proteomes" id="UP000179037">
    <property type="component" value="Unassembled WGS sequence"/>
</dbReference>
<feature type="binding site" evidence="10">
    <location>
        <position position="276"/>
    </location>
    <ligand>
        <name>L-citrulline</name>
        <dbReference type="ChEBI" id="CHEBI:57743"/>
    </ligand>
</feature>
<keyword evidence="6 10" id="KW-0436">Ligase</keyword>
<feature type="binding site" evidence="10">
    <location>
        <position position="118"/>
    </location>
    <ligand>
        <name>ATP</name>
        <dbReference type="ChEBI" id="CHEBI:30616"/>
    </ligand>
</feature>
<accession>A0A1F6TWS4</accession>
<comment type="similarity">
    <text evidence="10">Belongs to the argininosuccinate synthase family. Type 1 subfamily.</text>
</comment>
<dbReference type="STRING" id="1817768.A3A87_05235"/>
<dbReference type="InterPro" id="IPR018223">
    <property type="entry name" value="Arginosuc_synth_CS"/>
</dbReference>
<dbReference type="FunFam" id="1.20.5.470:FF:000001">
    <property type="entry name" value="Argininosuccinate synthase"/>
    <property type="match status" value="1"/>
</dbReference>
<feature type="domain" description="Arginosuccinate synthase C-terminal" evidence="12">
    <location>
        <begin position="178"/>
        <end position="397"/>
    </location>
</feature>
<evidence type="ECO:0000313" key="14">
    <source>
        <dbReference type="Proteomes" id="UP000179037"/>
    </source>
</evidence>
<evidence type="ECO:0000313" key="13">
    <source>
        <dbReference type="EMBL" id="OGI49598.1"/>
    </source>
</evidence>
<feature type="binding site" evidence="10">
    <location>
        <position position="93"/>
    </location>
    <ligand>
        <name>L-citrulline</name>
        <dbReference type="ChEBI" id="CHEBI:57743"/>
    </ligand>
</feature>